<dbReference type="WBParaSite" id="JU765_v2.g8631.t1">
    <property type="protein sequence ID" value="JU765_v2.g8631.t1"/>
    <property type="gene ID" value="JU765_v2.g8631"/>
</dbReference>
<organism evidence="1 2">
    <name type="scientific">Panagrolaimus sp. JU765</name>
    <dbReference type="NCBI Taxonomy" id="591449"/>
    <lineage>
        <taxon>Eukaryota</taxon>
        <taxon>Metazoa</taxon>
        <taxon>Ecdysozoa</taxon>
        <taxon>Nematoda</taxon>
        <taxon>Chromadorea</taxon>
        <taxon>Rhabditida</taxon>
        <taxon>Tylenchina</taxon>
        <taxon>Panagrolaimomorpha</taxon>
        <taxon>Panagrolaimoidea</taxon>
        <taxon>Panagrolaimidae</taxon>
        <taxon>Panagrolaimus</taxon>
    </lineage>
</organism>
<name>A0AC34RPB9_9BILA</name>
<reference evidence="2" key="1">
    <citation type="submission" date="2022-11" db="UniProtKB">
        <authorList>
            <consortium name="WormBaseParasite"/>
        </authorList>
    </citation>
    <scope>IDENTIFICATION</scope>
</reference>
<protein>
    <submittedName>
        <fullName evidence="2">Peroxisomal biogenesis factor 11</fullName>
    </submittedName>
</protein>
<evidence type="ECO:0000313" key="2">
    <source>
        <dbReference type="WBParaSite" id="JU765_v2.g8631.t1"/>
    </source>
</evidence>
<dbReference type="Proteomes" id="UP000887576">
    <property type="component" value="Unplaced"/>
</dbReference>
<accession>A0AC34RPB9</accession>
<proteinExistence type="predicted"/>
<sequence length="203" mass="22715">MDLQRIVRVLAHYAGRDKFLRAAYAAMIVYSTKIKDPEFQKRFVAFAKQLSAARLVFRQCNHPSMIQASNDVIQGFPMAKDKVDYSLMSAVTGLYTLYGYAEFVAWLADAKLIVADSAKWFRICLYLWLGALACGIVKTVRQMLKKPLEKCQSDFVTLVGFVCDFVSGANGLPSGYLWSGKLTTKEAASLSFIASAIGFWKLY</sequence>
<evidence type="ECO:0000313" key="1">
    <source>
        <dbReference type="Proteomes" id="UP000887576"/>
    </source>
</evidence>